<keyword evidence="1" id="KW-0805">Transcription regulation</keyword>
<evidence type="ECO:0000313" key="7">
    <source>
        <dbReference type="EMBL" id="QBH98655.1"/>
    </source>
</evidence>
<dbReference type="InterPro" id="IPR009057">
    <property type="entry name" value="Homeodomain-like_sf"/>
</dbReference>
<evidence type="ECO:0000313" key="8">
    <source>
        <dbReference type="Proteomes" id="UP000293154"/>
    </source>
</evidence>
<dbReference type="NCBIfam" id="TIGR02297">
    <property type="entry name" value="HpaA"/>
    <property type="match status" value="1"/>
</dbReference>
<dbReference type="EMBL" id="CP034752">
    <property type="protein sequence ID" value="QBH98655.1"/>
    <property type="molecule type" value="Genomic_DNA"/>
</dbReference>
<dbReference type="SMART" id="SM00342">
    <property type="entry name" value="HTH_ARAC"/>
    <property type="match status" value="1"/>
</dbReference>
<dbReference type="Pfam" id="PF02311">
    <property type="entry name" value="AraC_binding"/>
    <property type="match status" value="1"/>
</dbReference>
<evidence type="ECO:0000256" key="1">
    <source>
        <dbReference type="ARBA" id="ARBA00023015"/>
    </source>
</evidence>
<dbReference type="InterPro" id="IPR011983">
    <property type="entry name" value="HpaA_TReg"/>
</dbReference>
<dbReference type="InterPro" id="IPR014710">
    <property type="entry name" value="RmlC-like_jellyroll"/>
</dbReference>
<dbReference type="PROSITE" id="PS01124">
    <property type="entry name" value="HTH_ARAC_FAMILY_2"/>
    <property type="match status" value="1"/>
</dbReference>
<dbReference type="Pfam" id="PF12833">
    <property type="entry name" value="HTH_18"/>
    <property type="match status" value="1"/>
</dbReference>
<dbReference type="GO" id="GO:0043565">
    <property type="term" value="F:sequence-specific DNA binding"/>
    <property type="evidence" value="ECO:0007669"/>
    <property type="project" value="InterPro"/>
</dbReference>
<dbReference type="KEGG" id="prag:EKN56_03290"/>
<dbReference type="GO" id="GO:0003700">
    <property type="term" value="F:DNA-binding transcription factor activity"/>
    <property type="evidence" value="ECO:0007669"/>
    <property type="project" value="InterPro"/>
</dbReference>
<evidence type="ECO:0000256" key="5">
    <source>
        <dbReference type="ARBA" id="ARBA00044978"/>
    </source>
</evidence>
<keyword evidence="4" id="KW-0804">Transcription</keyword>
<keyword evidence="3" id="KW-0010">Activator</keyword>
<dbReference type="InterPro" id="IPR011051">
    <property type="entry name" value="RmlC_Cupin_sf"/>
</dbReference>
<dbReference type="Gene3D" id="2.60.120.10">
    <property type="entry name" value="Jelly Rolls"/>
    <property type="match status" value="1"/>
</dbReference>
<protein>
    <recommendedName>
        <fullName evidence="5">Arabinose operon regulatory protein</fullName>
    </recommendedName>
</protein>
<reference evidence="7 8" key="1">
    <citation type="submission" date="2019-03" db="EMBL/GenBank/DDBJ databases">
        <title>Pragia sp. nov. isolated from the gut tract of Carduelis flavirostris.</title>
        <authorList>
            <person name="Ge Y."/>
        </authorList>
    </citation>
    <scope>NUCLEOTIDE SEQUENCE [LARGE SCALE GENOMIC DNA]</scope>
    <source>
        <strain evidence="7 8">CF-458</strain>
    </source>
</reference>
<evidence type="ECO:0000256" key="2">
    <source>
        <dbReference type="ARBA" id="ARBA00023125"/>
    </source>
</evidence>
<accession>A0A411WRM6</accession>
<evidence type="ECO:0000256" key="4">
    <source>
        <dbReference type="ARBA" id="ARBA00023163"/>
    </source>
</evidence>
<dbReference type="InterPro" id="IPR020449">
    <property type="entry name" value="Tscrpt_reg_AraC-type_HTH"/>
</dbReference>
<dbReference type="PANTHER" id="PTHR43280:SF19">
    <property type="entry name" value="4-HYDROXYPHENYLACETATE CATABOLISM PROTEIN"/>
    <property type="match status" value="1"/>
</dbReference>
<gene>
    <name evidence="7" type="primary">hpaA</name>
    <name evidence="7" type="ORF">EKN56_03290</name>
</gene>
<dbReference type="InterPro" id="IPR018060">
    <property type="entry name" value="HTH_AraC"/>
</dbReference>
<dbReference type="InterPro" id="IPR003313">
    <property type="entry name" value="AraC-bd"/>
</dbReference>
<keyword evidence="8" id="KW-1185">Reference proteome</keyword>
<sequence length="310" mass="35841">MNDKNHHPQPFTANIDISKVYDARYESRDVHYESFARLAEFFGRDMQVHWHDCYFQVHFLDSGQIELQLDDQHYSVQAPLFIITPPSIPHAFNTKSDSDGHVLTLRQELVWPLLEKLYPGNQGALNLPAICQSLSGQDKELSTIRTYWQLIATEFQQQDGPGEQTLALLSQALFIQLLRNIEELESSVCSVKGNIKLFQRFNFLIAQHYREHYNVPHYAGLIGITESRLNDLCRRFSNMPPKRLIFERIISEAKRSLLFSTDSVHTIAYQLGFKDPAYFARFFNRMTGSSPTGYRMSRVSISDKQTEPTT</sequence>
<dbReference type="Proteomes" id="UP000293154">
    <property type="component" value="Chromosome"/>
</dbReference>
<dbReference type="RefSeq" id="WP_130593580.1">
    <property type="nucleotide sequence ID" value="NZ_CP034752.1"/>
</dbReference>
<evidence type="ECO:0000259" key="6">
    <source>
        <dbReference type="PROSITE" id="PS01124"/>
    </source>
</evidence>
<name>A0A411WRM6_9GAMM</name>
<dbReference type="SUPFAM" id="SSF51182">
    <property type="entry name" value="RmlC-like cupins"/>
    <property type="match status" value="1"/>
</dbReference>
<dbReference type="PRINTS" id="PR00032">
    <property type="entry name" value="HTHARAC"/>
</dbReference>
<dbReference type="AlphaFoldDB" id="A0A411WRM6"/>
<dbReference type="SUPFAM" id="SSF46689">
    <property type="entry name" value="Homeodomain-like"/>
    <property type="match status" value="1"/>
</dbReference>
<proteinExistence type="predicted"/>
<feature type="domain" description="HTH araC/xylS-type" evidence="6">
    <location>
        <begin position="199"/>
        <end position="297"/>
    </location>
</feature>
<keyword evidence="2" id="KW-0238">DNA-binding</keyword>
<evidence type="ECO:0000256" key="3">
    <source>
        <dbReference type="ARBA" id="ARBA00023159"/>
    </source>
</evidence>
<dbReference type="PANTHER" id="PTHR43280">
    <property type="entry name" value="ARAC-FAMILY TRANSCRIPTIONAL REGULATOR"/>
    <property type="match status" value="1"/>
</dbReference>
<dbReference type="OrthoDB" id="9814125at2"/>
<dbReference type="Gene3D" id="1.10.10.60">
    <property type="entry name" value="Homeodomain-like"/>
    <property type="match status" value="1"/>
</dbReference>
<organism evidence="7 8">
    <name type="scientific">Limnobaculum zhutongyuii</name>
    <dbReference type="NCBI Taxonomy" id="2498113"/>
    <lineage>
        <taxon>Bacteria</taxon>
        <taxon>Pseudomonadati</taxon>
        <taxon>Pseudomonadota</taxon>
        <taxon>Gammaproteobacteria</taxon>
        <taxon>Enterobacterales</taxon>
        <taxon>Budviciaceae</taxon>
        <taxon>Limnobaculum</taxon>
    </lineage>
</organism>